<evidence type="ECO:0000313" key="3">
    <source>
        <dbReference type="EMBL" id="KAE9077044.1"/>
    </source>
</evidence>
<feature type="compositionally biased region" description="Low complexity" evidence="1">
    <location>
        <begin position="269"/>
        <end position="280"/>
    </location>
</feature>
<feature type="transmembrane region" description="Helical" evidence="2">
    <location>
        <begin position="12"/>
        <end position="32"/>
    </location>
</feature>
<feature type="compositionally biased region" description="Polar residues" evidence="1">
    <location>
        <begin position="281"/>
        <end position="299"/>
    </location>
</feature>
<keyword evidence="2" id="KW-0812">Transmembrane</keyword>
<feature type="transmembrane region" description="Helical" evidence="2">
    <location>
        <begin position="140"/>
        <end position="159"/>
    </location>
</feature>
<evidence type="ECO:0000256" key="2">
    <source>
        <dbReference type="SAM" id="Phobius"/>
    </source>
</evidence>
<feature type="transmembrane region" description="Helical" evidence="2">
    <location>
        <begin position="446"/>
        <end position="465"/>
    </location>
</feature>
<dbReference type="Proteomes" id="UP000488956">
    <property type="component" value="Unassembled WGS sequence"/>
</dbReference>
<evidence type="ECO:0000313" key="5">
    <source>
        <dbReference type="Proteomes" id="UP000476176"/>
    </source>
</evidence>
<feature type="region of interest" description="Disordered" evidence="1">
    <location>
        <begin position="254"/>
        <end position="331"/>
    </location>
</feature>
<gene>
    <name evidence="4" type="ORF">PF004_g21077</name>
    <name evidence="3" type="ORF">PF010_g23663</name>
</gene>
<organism evidence="3 6">
    <name type="scientific">Phytophthora fragariae</name>
    <dbReference type="NCBI Taxonomy" id="53985"/>
    <lineage>
        <taxon>Eukaryota</taxon>
        <taxon>Sar</taxon>
        <taxon>Stramenopiles</taxon>
        <taxon>Oomycota</taxon>
        <taxon>Peronosporomycetes</taxon>
        <taxon>Peronosporales</taxon>
        <taxon>Peronosporaceae</taxon>
        <taxon>Phytophthora</taxon>
    </lineage>
</organism>
<evidence type="ECO:0000256" key="1">
    <source>
        <dbReference type="SAM" id="MobiDB-lite"/>
    </source>
</evidence>
<dbReference type="EMBL" id="QXGC01001952">
    <property type="protein sequence ID" value="KAE9193229.1"/>
    <property type="molecule type" value="Genomic_DNA"/>
</dbReference>
<feature type="compositionally biased region" description="Low complexity" evidence="1">
    <location>
        <begin position="320"/>
        <end position="331"/>
    </location>
</feature>
<reference evidence="5 6" key="1">
    <citation type="submission" date="2018-09" db="EMBL/GenBank/DDBJ databases">
        <title>Genomic investigation of the strawberry pathogen Phytophthora fragariae indicates pathogenicity is determined by transcriptional variation in three key races.</title>
        <authorList>
            <person name="Adams T.M."/>
            <person name="Armitage A.D."/>
            <person name="Sobczyk M.K."/>
            <person name="Bates H.J."/>
            <person name="Dunwell J.M."/>
            <person name="Nellist C.F."/>
            <person name="Harrison R.J."/>
        </authorList>
    </citation>
    <scope>NUCLEOTIDE SEQUENCE [LARGE SCALE GENOMIC DNA]</scope>
    <source>
        <strain evidence="4 5">BC-23</strain>
        <strain evidence="3 6">ONT-3</strain>
    </source>
</reference>
<comment type="caution">
    <text evidence="3">The sequence shown here is derived from an EMBL/GenBank/DDBJ whole genome shotgun (WGS) entry which is preliminary data.</text>
</comment>
<dbReference type="EMBL" id="QXFX01002437">
    <property type="protein sequence ID" value="KAE9077044.1"/>
    <property type="molecule type" value="Genomic_DNA"/>
</dbReference>
<dbReference type="AlphaFoldDB" id="A0A6G0K5T1"/>
<accession>A0A6G0K5T1</accession>
<protein>
    <submittedName>
        <fullName evidence="3">Uncharacterized protein</fullName>
    </submittedName>
</protein>
<feature type="transmembrane region" description="Helical" evidence="2">
    <location>
        <begin position="79"/>
        <end position="99"/>
    </location>
</feature>
<keyword evidence="2" id="KW-0472">Membrane</keyword>
<feature type="transmembrane region" description="Helical" evidence="2">
    <location>
        <begin position="406"/>
        <end position="425"/>
    </location>
</feature>
<proteinExistence type="predicted"/>
<evidence type="ECO:0000313" key="6">
    <source>
        <dbReference type="Proteomes" id="UP000488956"/>
    </source>
</evidence>
<dbReference type="Proteomes" id="UP000476176">
    <property type="component" value="Unassembled WGS sequence"/>
</dbReference>
<feature type="transmembrane region" description="Helical" evidence="2">
    <location>
        <begin position="111"/>
        <end position="134"/>
    </location>
</feature>
<feature type="transmembrane region" description="Helical" evidence="2">
    <location>
        <begin position="357"/>
        <end position="382"/>
    </location>
</feature>
<sequence>MLVAALWKFPTPFGFVLSIAPFIAIYMILLTLSIGPRVLATSPALRRQLSSQLLVIAAEGILGIAYPTFGAIFNQLSSVGQTAFIFVLPIIKFSIKQFVAKMSAHLHEYVGLTVLLSVDVCNVLYVAICVQTAVSPITSGLLIASDAFFVLMALRSIYYQSDVSQARQRLLSMNSKLPATLNYIRNLRALLREVFQSPRAAEVPIRIHAPFPLPLSDESKAFMDDLEQVRRRYSVEAKDVSDDLKITKNFPRGRSASGSWHCHEKGESSRTTSPTRARSAYNSQDYLQLPSTPPRTGTDYSFDKPALAHKASAVSGSLPRSTASGATRTTSRAESYHHEVVVADVQDSLQALFHSEYVMLAEFIECVIPMLYGVYLAVLYHLPTAAYYPHTRTLTPGKLASTELNIMLYATVEFSSFLGVTLLLQRKFGFSPLYQLAFVCETHARVIQGHLIVWIMYVLTLSLVHNGVDLEAPFK</sequence>
<name>A0A6G0K5T1_9STRA</name>
<evidence type="ECO:0000313" key="4">
    <source>
        <dbReference type="EMBL" id="KAE9193229.1"/>
    </source>
</evidence>
<keyword evidence="2" id="KW-1133">Transmembrane helix</keyword>